<keyword evidence="2" id="KW-0378">Hydrolase</keyword>
<organism evidence="5">
    <name type="scientific">uncultured bacterium URE12</name>
    <dbReference type="NCBI Taxonomy" id="581111"/>
    <lineage>
        <taxon>Bacteria</taxon>
        <taxon>environmental samples</taxon>
    </lineage>
</organism>
<accession>C0JZR8</accession>
<keyword evidence="2" id="KW-0547">Nucleotide-binding</keyword>
<dbReference type="InterPro" id="IPR004843">
    <property type="entry name" value="Calcineurin-like_PHP"/>
</dbReference>
<evidence type="ECO:0000256" key="1">
    <source>
        <dbReference type="ARBA" id="ARBA00022729"/>
    </source>
</evidence>
<feature type="domain" description="5'-Nucleotidase C-terminal" evidence="4">
    <location>
        <begin position="358"/>
        <end position="481"/>
    </location>
</feature>
<dbReference type="Pfam" id="PF02872">
    <property type="entry name" value="5_nucleotid_C"/>
    <property type="match status" value="1"/>
</dbReference>
<dbReference type="PRINTS" id="PR01607">
    <property type="entry name" value="APYRASEFAMLY"/>
</dbReference>
<protein>
    <submittedName>
        <fullName evidence="5">5'-nucleotidase domain-containing protein</fullName>
    </submittedName>
</protein>
<dbReference type="EMBL" id="FJ529690">
    <property type="protein sequence ID" value="ACM90948.1"/>
    <property type="molecule type" value="Genomic_DNA"/>
</dbReference>
<dbReference type="PANTHER" id="PTHR11575:SF24">
    <property type="entry name" value="5'-NUCLEOTIDASE"/>
    <property type="match status" value="1"/>
</dbReference>
<dbReference type="GO" id="GO:0030288">
    <property type="term" value="C:outer membrane-bounded periplasmic space"/>
    <property type="evidence" value="ECO:0007669"/>
    <property type="project" value="TreeGrafter"/>
</dbReference>
<dbReference type="Gene3D" id="3.90.780.10">
    <property type="entry name" value="5'-Nucleotidase, C-terminal domain"/>
    <property type="match status" value="1"/>
</dbReference>
<proteinExistence type="inferred from homology"/>
<dbReference type="SUPFAM" id="SSF55816">
    <property type="entry name" value="5'-nucleotidase (syn. UDP-sugar hydrolase), C-terminal domain"/>
    <property type="match status" value="1"/>
</dbReference>
<sequence>MKKLLILTALILSSAVLPARASVLVVYHTSDVHGIYATHKAGAAFGADSAKMIGGYPVLVSLVKQEKNPYILLDSGDIFQGTPEGVASRGMASVDFMNLAGYSAVAVGNHDFDYGSDVFKKIALKLKAGMLSANLTFSPELKKKPDYVKPYIILNKAGRKIAVIGLSNKITTEAGHDLGKEIQGFEDEAFTVVEIVKKVRDAENPDYVILLNHNGTFGDVFGGRIIDAAKEKISDGDPGYTGIEMARLAREIDGKGVDLVLSGHEHTGLLNGYYDKESGTWFSESGTKLNYVSRIEIHFNDKTGMPEKTKIKLIPLWAEKYGEDARALKLVRKYSALVQKQMSRVVGKTAEGVNAGDSVLDNPLAQWTCLITGAEAGGEISTQNSSSFSVGLPAGNVTLKDLYKSMKFDNTLYRIQMPGKGIIELVKDNFKENDKTTVYFSGIEVEYTKGKKGPENIKVLREGKPLNPERIYTVISNDYFVNVCKTGGAFKRTAVKIENTGFGVRETMQKHLEATLKAAPLQSNWPSAYRAR</sequence>
<feature type="domain" description="Calcineurin-like phosphoesterase" evidence="3">
    <location>
        <begin position="26"/>
        <end position="267"/>
    </location>
</feature>
<dbReference type="GO" id="GO:0009166">
    <property type="term" value="P:nucleotide catabolic process"/>
    <property type="evidence" value="ECO:0007669"/>
    <property type="project" value="InterPro"/>
</dbReference>
<dbReference type="InterPro" id="IPR029052">
    <property type="entry name" value="Metallo-depent_PP-like"/>
</dbReference>
<dbReference type="InterPro" id="IPR008334">
    <property type="entry name" value="5'-Nucleotdase_C"/>
</dbReference>
<dbReference type="Gene3D" id="3.60.21.10">
    <property type="match status" value="1"/>
</dbReference>
<dbReference type="Pfam" id="PF00149">
    <property type="entry name" value="Metallophos"/>
    <property type="match status" value="1"/>
</dbReference>
<evidence type="ECO:0000259" key="4">
    <source>
        <dbReference type="Pfam" id="PF02872"/>
    </source>
</evidence>
<dbReference type="AlphaFoldDB" id="C0JZR8"/>
<reference evidence="5" key="1">
    <citation type="submission" date="2008-11" db="EMBL/GenBank/DDBJ databases">
        <title>Isolation and characterization of a fructose-1,6-bisphosphatase in Bacteroides sp. from a rumen metagenomic library.</title>
        <authorList>
            <person name="Wang J."/>
            <person name="Liu K."/>
            <person name="Zhao S."/>
            <person name="Bu D."/>
            <person name="Li D."/>
            <person name="Yu P."/>
            <person name="Wei H."/>
            <person name="Zhou L."/>
        </authorList>
    </citation>
    <scope>NUCLEOTIDE SEQUENCE</scope>
</reference>
<evidence type="ECO:0000259" key="3">
    <source>
        <dbReference type="Pfam" id="PF00149"/>
    </source>
</evidence>
<feature type="chain" id="PRO_5005124689" evidence="2">
    <location>
        <begin position="22"/>
        <end position="532"/>
    </location>
</feature>
<dbReference type="SUPFAM" id="SSF56300">
    <property type="entry name" value="Metallo-dependent phosphatases"/>
    <property type="match status" value="1"/>
</dbReference>
<name>C0JZR8_9BACT</name>
<dbReference type="PANTHER" id="PTHR11575">
    <property type="entry name" value="5'-NUCLEOTIDASE-RELATED"/>
    <property type="match status" value="1"/>
</dbReference>
<feature type="signal peptide" evidence="2">
    <location>
        <begin position="1"/>
        <end position="21"/>
    </location>
</feature>
<evidence type="ECO:0000256" key="2">
    <source>
        <dbReference type="RuleBase" id="RU362119"/>
    </source>
</evidence>
<evidence type="ECO:0000313" key="5">
    <source>
        <dbReference type="EMBL" id="ACM90948.1"/>
    </source>
</evidence>
<dbReference type="GO" id="GO:0000166">
    <property type="term" value="F:nucleotide binding"/>
    <property type="evidence" value="ECO:0007669"/>
    <property type="project" value="UniProtKB-KW"/>
</dbReference>
<dbReference type="GO" id="GO:0016787">
    <property type="term" value="F:hydrolase activity"/>
    <property type="evidence" value="ECO:0007669"/>
    <property type="project" value="UniProtKB-KW"/>
</dbReference>
<comment type="similarity">
    <text evidence="2">Belongs to the 5'-nucleotidase family.</text>
</comment>
<dbReference type="InterPro" id="IPR006179">
    <property type="entry name" value="5_nucleotidase/apyrase"/>
</dbReference>
<dbReference type="CDD" id="cd00845">
    <property type="entry name" value="MPP_UshA_N_like"/>
    <property type="match status" value="1"/>
</dbReference>
<keyword evidence="1 2" id="KW-0732">Signal</keyword>
<dbReference type="InterPro" id="IPR036907">
    <property type="entry name" value="5'-Nucleotdase_C_sf"/>
</dbReference>